<reference evidence="2" key="1">
    <citation type="submission" date="2017-09" db="EMBL/GenBank/DDBJ databases">
        <title>FDA dAtabase for Regulatory Grade micrObial Sequences (FDA-ARGOS): Supporting development and validation of Infectious Disease Dx tests.</title>
        <authorList>
            <person name="Minogue T."/>
            <person name="Wolcott M."/>
            <person name="Wasieloski L."/>
            <person name="Aguilar W."/>
            <person name="Moore D."/>
            <person name="Tallon L."/>
            <person name="Sadzewicz L."/>
            <person name="Ott S."/>
            <person name="Zhao X."/>
            <person name="Nagaraj S."/>
            <person name="Vavikolanu K."/>
            <person name="Aluvathingal J."/>
            <person name="Nadendla S."/>
            <person name="Sichtig H."/>
        </authorList>
    </citation>
    <scope>NUCLEOTIDE SEQUENCE [LARGE SCALE GENOMIC DNA]</scope>
    <source>
        <strain evidence="2">FDAARGOS_369</strain>
    </source>
</reference>
<proteinExistence type="predicted"/>
<dbReference type="EMBL" id="CP023510">
    <property type="protein sequence ID" value="ATF62214.1"/>
    <property type="molecule type" value="Genomic_DNA"/>
</dbReference>
<accession>A0A291DCS9</accession>
<dbReference type="RefSeq" id="WP_096740591.1">
    <property type="nucleotide sequence ID" value="NZ_CP023510.1"/>
</dbReference>
<evidence type="ECO:0000313" key="2">
    <source>
        <dbReference type="Proteomes" id="UP000218628"/>
    </source>
</evidence>
<dbReference type="AlphaFoldDB" id="A0A291DCS9"/>
<evidence type="ECO:0000313" key="1">
    <source>
        <dbReference type="EMBL" id="ATF62214.1"/>
    </source>
</evidence>
<gene>
    <name evidence="1" type="ORF">CO690_00430</name>
</gene>
<organism evidence="1 2">
    <name type="scientific">Rothia mucilaginosa</name>
    <dbReference type="NCBI Taxonomy" id="43675"/>
    <lineage>
        <taxon>Bacteria</taxon>
        <taxon>Bacillati</taxon>
        <taxon>Actinomycetota</taxon>
        <taxon>Actinomycetes</taxon>
        <taxon>Micrococcales</taxon>
        <taxon>Micrococcaceae</taxon>
        <taxon>Rothia</taxon>
    </lineage>
</organism>
<protein>
    <submittedName>
        <fullName evidence="1">Uncharacterized protein</fullName>
    </submittedName>
</protein>
<sequence>MVRSPEAEARYKAYQKKYHAERNARARYSYERLEKAHRVVVNGKDLSAELMQRRAPGITGETPWDKDLTVHPYKWRRQGMPKDLPSYVRDAFGDAAPYESFTDPRMLFDCTLFDNMTDEEIAYFNDEKHWVIERPDTDITLKNELEGEPGVYGYLVHVNRGRKEVNNPPVGRPRYKRKDGKELVWDDPRLDAPWWQECGDYLYVYLNEKEARDAFKQQKMRLNDLNQEVRLYRLTKPISISEARAWLNCDHPLREEKHGAITLDAFGTGQYGRPGALRLPQQPAPDEDEQDRIAEEEYWNSLTPEEQQKTLDDLEYYQALEEKRRQINKERCDAMEPMYTERFNIDTYMASELAKVEAEVEADPDDEEAAEWAQILRDAIPRMTLDDKLKYLGENMYWEDPDGCEELLRTLNIITPYETQLRLAYVLDPSQWMIEHAVNIHKAKLKNGTETKKLNFRRKGGQYHLNEEQEEYVRNIQVNDFAYEGEHRSNELLQMVYDNEWYPCLEPDQHEEINGFSWETINMEDYRAGRLLTFGDALPDGAIAPPHDRIEYLADLVKRGEIDVPTFWERVKTNSYVGTVEKFGPDGEESFIITKKNWRQFVNYREERPNSESDSLRYCQFPEALGGDEFVDLMERTYNWRIADWEAWIDSLPDDWFAVNTKAVQAALDEYEYGVLGIDIVMVWGREIKRRRGK</sequence>
<dbReference type="Proteomes" id="UP000218628">
    <property type="component" value="Chromosome"/>
</dbReference>
<name>A0A291DCS9_9MICC</name>